<evidence type="ECO:0000313" key="4">
    <source>
        <dbReference type="EMBL" id="MBB5372643.1"/>
    </source>
</evidence>
<comment type="caution">
    <text evidence="4">The sequence shown here is derived from an EMBL/GenBank/DDBJ whole genome shotgun (WGS) entry which is preliminary data.</text>
</comment>
<proteinExistence type="predicted"/>
<reference evidence="4 5" key="1">
    <citation type="submission" date="2020-08" db="EMBL/GenBank/DDBJ databases">
        <title>Genomic Encyclopedia of Type Strains, Phase IV (KMG-IV): sequencing the most valuable type-strain genomes for metagenomic binning, comparative biology and taxonomic classification.</title>
        <authorList>
            <person name="Goeker M."/>
        </authorList>
    </citation>
    <scope>NUCLEOTIDE SEQUENCE [LARGE SCALE GENOMIC DNA]</scope>
    <source>
        <strain evidence="4 5">DSM 27026</strain>
    </source>
</reference>
<feature type="chain" id="PRO_5032948968" evidence="3">
    <location>
        <begin position="23"/>
        <end position="295"/>
    </location>
</feature>
<dbReference type="Gene3D" id="1.25.40.10">
    <property type="entry name" value="Tetratricopeptide repeat domain"/>
    <property type="match status" value="1"/>
</dbReference>
<dbReference type="SUPFAM" id="SSF48452">
    <property type="entry name" value="TPR-like"/>
    <property type="match status" value="1"/>
</dbReference>
<keyword evidence="1" id="KW-0175">Coiled coil</keyword>
<dbReference type="InterPro" id="IPR011990">
    <property type="entry name" value="TPR-like_helical_dom_sf"/>
</dbReference>
<organism evidence="4 5">
    <name type="scientific">Acidocella aromatica</name>
    <dbReference type="NCBI Taxonomy" id="1303579"/>
    <lineage>
        <taxon>Bacteria</taxon>
        <taxon>Pseudomonadati</taxon>
        <taxon>Pseudomonadota</taxon>
        <taxon>Alphaproteobacteria</taxon>
        <taxon>Acetobacterales</taxon>
        <taxon>Acidocellaceae</taxon>
        <taxon>Acidocella</taxon>
    </lineage>
</organism>
<evidence type="ECO:0000256" key="1">
    <source>
        <dbReference type="SAM" id="Coils"/>
    </source>
</evidence>
<accession>A0A840VA50</accession>
<evidence type="ECO:0000256" key="3">
    <source>
        <dbReference type="SAM" id="SignalP"/>
    </source>
</evidence>
<dbReference type="AlphaFoldDB" id="A0A840VA50"/>
<dbReference type="EMBL" id="JACHFJ010000002">
    <property type="protein sequence ID" value="MBB5372643.1"/>
    <property type="molecule type" value="Genomic_DNA"/>
</dbReference>
<protein>
    <submittedName>
        <fullName evidence="4">TolA-binding protein</fullName>
    </submittedName>
</protein>
<name>A0A840VA50_9PROT</name>
<feature type="signal peptide" evidence="3">
    <location>
        <begin position="1"/>
        <end position="22"/>
    </location>
</feature>
<dbReference type="Gene3D" id="1.20.5.1700">
    <property type="match status" value="1"/>
</dbReference>
<feature type="compositionally biased region" description="Low complexity" evidence="2">
    <location>
        <begin position="47"/>
        <end position="63"/>
    </location>
</feature>
<evidence type="ECO:0000256" key="2">
    <source>
        <dbReference type="SAM" id="MobiDB-lite"/>
    </source>
</evidence>
<evidence type="ECO:0000313" key="5">
    <source>
        <dbReference type="Proteomes" id="UP000553706"/>
    </source>
</evidence>
<feature type="region of interest" description="Disordered" evidence="2">
    <location>
        <begin position="47"/>
        <end position="79"/>
    </location>
</feature>
<gene>
    <name evidence="4" type="ORF">HNP71_000881</name>
</gene>
<dbReference type="Proteomes" id="UP000553706">
    <property type="component" value="Unassembled WGS sequence"/>
</dbReference>
<keyword evidence="3" id="KW-0732">Signal</keyword>
<feature type="region of interest" description="Disordered" evidence="2">
    <location>
        <begin position="274"/>
        <end position="295"/>
    </location>
</feature>
<feature type="coiled-coil region" evidence="1">
    <location>
        <begin position="81"/>
        <end position="115"/>
    </location>
</feature>
<dbReference type="RefSeq" id="WP_183265650.1">
    <property type="nucleotide sequence ID" value="NZ_JACHFJ010000002.1"/>
</dbReference>
<sequence length="295" mass="29919">MRQKLLALATVAALLPLAQARAQSMVQSQEGIALQNEIDQLQSQLQQLQANGGNGSSALAGSSSPPPASSGGGSQDQGGMVANLLTQVQQLQQQVQDLSGKVDELQNQVNTQHDATEKEIGDLKFQMGSGGGAGAAAGAAAAGAAPTLAAPAQSSAPVAPAPQAAASANPREALKAAEAAYTKHDYATAQSLAQGIVTQNKQAPEAYRAQYLVAQSLSAQGKAQSAAIAFDSTYNMNRSGTYAPQSLLGLASSLSAIGQTEAACDTIASLNSQFPTPPAGMQPRIDAVSKRAHCQ</sequence>
<keyword evidence="5" id="KW-1185">Reference proteome</keyword>